<dbReference type="EMBL" id="SDIL01000057">
    <property type="protein sequence ID" value="RXK37904.1"/>
    <property type="molecule type" value="Genomic_DNA"/>
</dbReference>
<protein>
    <submittedName>
        <fullName evidence="1">Uncharacterized protein</fullName>
    </submittedName>
</protein>
<organism evidence="1 2">
    <name type="scientific">Tremella mesenterica</name>
    <name type="common">Jelly fungus</name>
    <dbReference type="NCBI Taxonomy" id="5217"/>
    <lineage>
        <taxon>Eukaryota</taxon>
        <taxon>Fungi</taxon>
        <taxon>Dikarya</taxon>
        <taxon>Basidiomycota</taxon>
        <taxon>Agaricomycotina</taxon>
        <taxon>Tremellomycetes</taxon>
        <taxon>Tremellales</taxon>
        <taxon>Tremellaceae</taxon>
        <taxon>Tremella</taxon>
    </lineage>
</organism>
<gene>
    <name evidence="1" type="ORF">M231_04793</name>
</gene>
<dbReference type="InParanoid" id="A0A4Q1BJL8"/>
<keyword evidence="2" id="KW-1185">Reference proteome</keyword>
<name>A0A4Q1BJL8_TREME</name>
<dbReference type="Proteomes" id="UP000289152">
    <property type="component" value="Unassembled WGS sequence"/>
</dbReference>
<reference evidence="1 2" key="1">
    <citation type="submission" date="2016-06" db="EMBL/GenBank/DDBJ databases">
        <title>Evolution of pathogenesis and genome organization in the Tremellales.</title>
        <authorList>
            <person name="Cuomo C."/>
            <person name="Litvintseva A."/>
            <person name="Heitman J."/>
            <person name="Chen Y."/>
            <person name="Sun S."/>
            <person name="Springer D."/>
            <person name="Dromer F."/>
            <person name="Young S."/>
            <person name="Zeng Q."/>
            <person name="Chapman S."/>
            <person name="Gujja S."/>
            <person name="Saif S."/>
            <person name="Birren B."/>
        </authorList>
    </citation>
    <scope>NUCLEOTIDE SEQUENCE [LARGE SCALE GENOMIC DNA]</scope>
    <source>
        <strain evidence="1 2">ATCC 28783</strain>
    </source>
</reference>
<comment type="caution">
    <text evidence="1">The sequence shown here is derived from an EMBL/GenBank/DDBJ whole genome shotgun (WGS) entry which is preliminary data.</text>
</comment>
<accession>A0A4Q1BJL8</accession>
<sequence>MTEITSYDSLRDPEANEHALRLFEATVAAQELSAYFRHTMVGPDYERLVTELRAVLDEKGYRVPTENTQISNPITVLNTFRCRYDRPWGKSMVSAISACSGLIDLTTDSGTDSPSE</sequence>
<dbReference type="AlphaFoldDB" id="A0A4Q1BJL8"/>
<dbReference type="VEuPathDB" id="FungiDB:TREMEDRAFT_64433"/>
<evidence type="ECO:0000313" key="2">
    <source>
        <dbReference type="Proteomes" id="UP000289152"/>
    </source>
</evidence>
<proteinExistence type="predicted"/>
<evidence type="ECO:0000313" key="1">
    <source>
        <dbReference type="EMBL" id="RXK37904.1"/>
    </source>
</evidence>